<dbReference type="InterPro" id="IPR013563">
    <property type="entry name" value="Oligopep_ABC_C"/>
</dbReference>
<keyword evidence="3 6" id="KW-0067">ATP-binding</keyword>
<evidence type="ECO:0000256" key="2">
    <source>
        <dbReference type="ARBA" id="ARBA00022741"/>
    </source>
</evidence>
<comment type="caution">
    <text evidence="6">The sequence shown here is derived from an EMBL/GenBank/DDBJ whole genome shotgun (WGS) entry which is preliminary data.</text>
</comment>
<dbReference type="FunFam" id="3.40.50.300:FF:000016">
    <property type="entry name" value="Oligopeptide ABC transporter ATP-binding component"/>
    <property type="match status" value="1"/>
</dbReference>
<dbReference type="InterPro" id="IPR017871">
    <property type="entry name" value="ABC_transporter-like_CS"/>
</dbReference>
<dbReference type="GO" id="GO:0016887">
    <property type="term" value="F:ATP hydrolysis activity"/>
    <property type="evidence" value="ECO:0007669"/>
    <property type="project" value="InterPro"/>
</dbReference>
<dbReference type="InterPro" id="IPR050319">
    <property type="entry name" value="ABC_transp_ATP-bind"/>
</dbReference>
<dbReference type="AlphaFoldDB" id="A0A5D5AQD0"/>
<dbReference type="InterPro" id="IPR003593">
    <property type="entry name" value="AAA+_ATPase"/>
</dbReference>
<accession>A0A5D5AQD0</accession>
<dbReference type="SMART" id="SM00382">
    <property type="entry name" value="AAA"/>
    <property type="match status" value="1"/>
</dbReference>
<dbReference type="InterPro" id="IPR027417">
    <property type="entry name" value="P-loop_NTPase"/>
</dbReference>
<dbReference type="SUPFAM" id="SSF52540">
    <property type="entry name" value="P-loop containing nucleoside triphosphate hydrolases"/>
    <property type="match status" value="1"/>
</dbReference>
<feature type="region of interest" description="Disordered" evidence="4">
    <location>
        <begin position="338"/>
        <end position="368"/>
    </location>
</feature>
<dbReference type="Gene3D" id="3.40.50.300">
    <property type="entry name" value="P-loop containing nucleotide triphosphate hydrolases"/>
    <property type="match status" value="1"/>
</dbReference>
<reference evidence="6 7" key="1">
    <citation type="submission" date="2019-08" db="EMBL/GenBank/DDBJ databases">
        <title>Archaea genome.</title>
        <authorList>
            <person name="Kajale S."/>
            <person name="Shouche Y."/>
            <person name="Deshpande N."/>
            <person name="Sharma A."/>
        </authorList>
    </citation>
    <scope>NUCLEOTIDE SEQUENCE [LARGE SCALE GENOMIC DNA]</scope>
    <source>
        <strain evidence="6 7">ESP3B_9</strain>
    </source>
</reference>
<dbReference type="GO" id="GO:0015833">
    <property type="term" value="P:peptide transport"/>
    <property type="evidence" value="ECO:0007669"/>
    <property type="project" value="InterPro"/>
</dbReference>
<dbReference type="GO" id="GO:0005524">
    <property type="term" value="F:ATP binding"/>
    <property type="evidence" value="ECO:0007669"/>
    <property type="project" value="UniProtKB-KW"/>
</dbReference>
<gene>
    <name evidence="6" type="ORF">FYC77_12495</name>
</gene>
<organism evidence="6 7">
    <name type="scientific">Natrialba swarupiae</name>
    <dbReference type="NCBI Taxonomy" id="2448032"/>
    <lineage>
        <taxon>Archaea</taxon>
        <taxon>Methanobacteriati</taxon>
        <taxon>Methanobacteriota</taxon>
        <taxon>Stenosarchaea group</taxon>
        <taxon>Halobacteria</taxon>
        <taxon>Halobacteriales</taxon>
        <taxon>Natrialbaceae</taxon>
        <taxon>Natrialba</taxon>
    </lineage>
</organism>
<keyword evidence="1" id="KW-0813">Transport</keyword>
<evidence type="ECO:0000259" key="5">
    <source>
        <dbReference type="PROSITE" id="PS50893"/>
    </source>
</evidence>
<evidence type="ECO:0000256" key="4">
    <source>
        <dbReference type="SAM" id="MobiDB-lite"/>
    </source>
</evidence>
<dbReference type="InterPro" id="IPR003439">
    <property type="entry name" value="ABC_transporter-like_ATP-bd"/>
</dbReference>
<feature type="domain" description="ABC transporter" evidence="5">
    <location>
        <begin position="21"/>
        <end position="274"/>
    </location>
</feature>
<evidence type="ECO:0000256" key="3">
    <source>
        <dbReference type="ARBA" id="ARBA00022840"/>
    </source>
</evidence>
<dbReference type="RefSeq" id="WP_149081829.1">
    <property type="nucleotide sequence ID" value="NZ_VTAW01000015.1"/>
</dbReference>
<proteinExistence type="predicted"/>
<keyword evidence="2" id="KW-0547">Nucleotide-binding</keyword>
<dbReference type="Pfam" id="PF08352">
    <property type="entry name" value="oligo_HPY"/>
    <property type="match status" value="1"/>
</dbReference>
<protein>
    <submittedName>
        <fullName evidence="6">ABC transporter ATP-binding protein</fullName>
    </submittedName>
</protein>
<dbReference type="Pfam" id="PF00005">
    <property type="entry name" value="ABC_tran"/>
    <property type="match status" value="1"/>
</dbReference>
<evidence type="ECO:0000313" key="7">
    <source>
        <dbReference type="Proteomes" id="UP000324104"/>
    </source>
</evidence>
<dbReference type="PROSITE" id="PS50893">
    <property type="entry name" value="ABC_TRANSPORTER_2"/>
    <property type="match status" value="1"/>
</dbReference>
<dbReference type="NCBIfam" id="TIGR01727">
    <property type="entry name" value="oligo_HPY"/>
    <property type="match status" value="1"/>
</dbReference>
<keyword evidence="7" id="KW-1185">Reference proteome</keyword>
<dbReference type="EMBL" id="VTAW01000015">
    <property type="protein sequence ID" value="TYT61680.1"/>
    <property type="molecule type" value="Genomic_DNA"/>
</dbReference>
<dbReference type="GO" id="GO:0055085">
    <property type="term" value="P:transmembrane transport"/>
    <property type="evidence" value="ECO:0007669"/>
    <property type="project" value="UniProtKB-ARBA"/>
</dbReference>
<sequence length="368" mass="40444">MNANDSQESTPESVGGTEPILEVRDLEKYFRVNEGVLASLVGATQYVRAVDGVSLTLAEGETFGLVGESGCGKSTLARTLLRLEEPTGGSITFRGTELTTLSDRELRPIRSEIQFIHQDPSSSLNPRKRIGDILRRPLELHRDLDETERAAEIRSLLDRVGLDPGMRHRYPHELSGGQKQRVEIARAISVNPSFIVADEPTSALDVTVQAQILELITEIQEEYDLTLVFISHDLRTIRYITDRVGVMYLGELVEVAPTGTIFDEPAHPYTQSLLSAVPEIGGSETAQIRLEGQPPDPIDTPSGCRFHTRCPLAQEACSAVEPESAFVSSDHQYRCHFTDPNTRTGTIGEPTDAAPDRIEDTGPEVSND</sequence>
<evidence type="ECO:0000313" key="6">
    <source>
        <dbReference type="EMBL" id="TYT61680.1"/>
    </source>
</evidence>
<dbReference type="Proteomes" id="UP000324104">
    <property type="component" value="Unassembled WGS sequence"/>
</dbReference>
<dbReference type="PANTHER" id="PTHR43776:SF8">
    <property type="entry name" value="ABC TRANSPORTER, ATP-BINDING PROTEIN"/>
    <property type="match status" value="1"/>
</dbReference>
<name>A0A5D5AQD0_9EURY</name>
<dbReference type="PROSITE" id="PS00211">
    <property type="entry name" value="ABC_TRANSPORTER_1"/>
    <property type="match status" value="1"/>
</dbReference>
<dbReference type="PANTHER" id="PTHR43776">
    <property type="entry name" value="TRANSPORT ATP-BINDING PROTEIN"/>
    <property type="match status" value="1"/>
</dbReference>
<evidence type="ECO:0000256" key="1">
    <source>
        <dbReference type="ARBA" id="ARBA00022448"/>
    </source>
</evidence>
<dbReference type="CDD" id="cd03257">
    <property type="entry name" value="ABC_NikE_OppD_transporters"/>
    <property type="match status" value="1"/>
</dbReference>